<dbReference type="InterPro" id="IPR024529">
    <property type="entry name" value="ECF_trnsprt_substrate-spec"/>
</dbReference>
<feature type="transmembrane region" description="Helical" evidence="1">
    <location>
        <begin position="79"/>
        <end position="102"/>
    </location>
</feature>
<sequence length="197" mass="20920">MNKNKFSTKYLVEMALLVAIILLMAFTSIGYIKTAGLEITLIVVPVAVGAVTLGPTAGAILGGVFGITSFIQCFGMSQFGALLLGINPFLTFLVCVPTRILMGWLTGLIYHGLRKTKIPSAASVTIASLCCPLLNTTFFMGTLVTLFASTMRESFGMGKVLPFIFAFVGVNGVVEAIVCFVVGTAISMALKKALRYN</sequence>
<reference evidence="3" key="1">
    <citation type="submission" date="2015-05" db="EMBL/GenBank/DDBJ databases">
        <authorList>
            <consortium name="Pathogen Informatics"/>
        </authorList>
    </citation>
    <scope>NUCLEOTIDE SEQUENCE [LARGE SCALE GENOMIC DNA]</scope>
    <source>
        <strain evidence="3">L1-83</strain>
    </source>
</reference>
<protein>
    <recommendedName>
        <fullName evidence="4">ECF transporter S component</fullName>
    </recommendedName>
</protein>
<keyword evidence="1" id="KW-0472">Membrane</keyword>
<feature type="transmembrane region" description="Helical" evidence="1">
    <location>
        <begin position="122"/>
        <end position="148"/>
    </location>
</feature>
<name>A0A0M6X2L9_9FIRM</name>
<evidence type="ECO:0000313" key="3">
    <source>
        <dbReference type="Proteomes" id="UP000049828"/>
    </source>
</evidence>
<organism evidence="2 3">
    <name type="scientific">Roseburia inulinivorans</name>
    <dbReference type="NCBI Taxonomy" id="360807"/>
    <lineage>
        <taxon>Bacteria</taxon>
        <taxon>Bacillati</taxon>
        <taxon>Bacillota</taxon>
        <taxon>Clostridia</taxon>
        <taxon>Lachnospirales</taxon>
        <taxon>Lachnospiraceae</taxon>
        <taxon>Roseburia</taxon>
    </lineage>
</organism>
<evidence type="ECO:0000256" key="1">
    <source>
        <dbReference type="SAM" id="Phobius"/>
    </source>
</evidence>
<evidence type="ECO:0000313" key="2">
    <source>
        <dbReference type="EMBL" id="CRL43287.1"/>
    </source>
</evidence>
<dbReference type="GO" id="GO:0022857">
    <property type="term" value="F:transmembrane transporter activity"/>
    <property type="evidence" value="ECO:0007669"/>
    <property type="project" value="InterPro"/>
</dbReference>
<keyword evidence="1" id="KW-0812">Transmembrane</keyword>
<dbReference type="Gene3D" id="1.10.1760.20">
    <property type="match status" value="1"/>
</dbReference>
<proteinExistence type="predicted"/>
<dbReference type="STRING" id="360807.ERS852392_01098"/>
<feature type="transmembrane region" description="Helical" evidence="1">
    <location>
        <begin position="160"/>
        <end position="190"/>
    </location>
</feature>
<keyword evidence="3" id="KW-1185">Reference proteome</keyword>
<dbReference type="EMBL" id="CVRS01000129">
    <property type="protein sequence ID" value="CRL43287.1"/>
    <property type="molecule type" value="Genomic_DNA"/>
</dbReference>
<gene>
    <name evidence="2" type="ORF">RIL183_09011</name>
</gene>
<evidence type="ECO:0008006" key="4">
    <source>
        <dbReference type="Google" id="ProtNLM"/>
    </source>
</evidence>
<dbReference type="RefSeq" id="WP_055040548.1">
    <property type="nucleotide sequence ID" value="NZ_CVRS01000129.1"/>
</dbReference>
<dbReference type="Proteomes" id="UP000049828">
    <property type="component" value="Unassembled WGS sequence"/>
</dbReference>
<dbReference type="Pfam" id="PF12822">
    <property type="entry name" value="ECF_trnsprt"/>
    <property type="match status" value="1"/>
</dbReference>
<keyword evidence="1" id="KW-1133">Transmembrane helix</keyword>
<accession>A0A0M6X2L9</accession>
<dbReference type="AlphaFoldDB" id="A0A0M6X2L9"/>
<feature type="transmembrane region" description="Helical" evidence="1">
    <location>
        <begin position="39"/>
        <end position="67"/>
    </location>
</feature>
<dbReference type="OrthoDB" id="9813540at2"/>
<feature type="transmembrane region" description="Helical" evidence="1">
    <location>
        <begin position="12"/>
        <end position="33"/>
    </location>
</feature>